<proteinExistence type="predicted"/>
<dbReference type="EMBL" id="WTPW01000272">
    <property type="protein sequence ID" value="KAF0527907.1"/>
    <property type="molecule type" value="Genomic_DNA"/>
</dbReference>
<reference evidence="1 2" key="1">
    <citation type="journal article" date="2019" name="Environ. Microbiol.">
        <title>At the nexus of three kingdoms: the genome of the mycorrhizal fungus Gigaspora margarita provides insights into plant, endobacterial and fungal interactions.</title>
        <authorList>
            <person name="Venice F."/>
            <person name="Ghignone S."/>
            <person name="Salvioli di Fossalunga A."/>
            <person name="Amselem J."/>
            <person name="Novero M."/>
            <person name="Xianan X."/>
            <person name="Sedzielewska Toro K."/>
            <person name="Morin E."/>
            <person name="Lipzen A."/>
            <person name="Grigoriev I.V."/>
            <person name="Henrissat B."/>
            <person name="Martin F.M."/>
            <person name="Bonfante P."/>
        </authorList>
    </citation>
    <scope>NUCLEOTIDE SEQUENCE [LARGE SCALE GENOMIC DNA]</scope>
    <source>
        <strain evidence="1 2">BEG34</strain>
    </source>
</reference>
<accession>A0A8H4EP03</accession>
<dbReference type="OrthoDB" id="2448326at2759"/>
<evidence type="ECO:0000313" key="1">
    <source>
        <dbReference type="EMBL" id="KAF0527907.1"/>
    </source>
</evidence>
<gene>
    <name evidence="1" type="ORF">F8M41_013364</name>
</gene>
<keyword evidence="2" id="KW-1185">Reference proteome</keyword>
<comment type="caution">
    <text evidence="1">The sequence shown here is derived from an EMBL/GenBank/DDBJ whole genome shotgun (WGS) entry which is preliminary data.</text>
</comment>
<organism evidence="1 2">
    <name type="scientific">Gigaspora margarita</name>
    <dbReference type="NCBI Taxonomy" id="4874"/>
    <lineage>
        <taxon>Eukaryota</taxon>
        <taxon>Fungi</taxon>
        <taxon>Fungi incertae sedis</taxon>
        <taxon>Mucoromycota</taxon>
        <taxon>Glomeromycotina</taxon>
        <taxon>Glomeromycetes</taxon>
        <taxon>Diversisporales</taxon>
        <taxon>Gigasporaceae</taxon>
        <taxon>Gigaspora</taxon>
    </lineage>
</organism>
<evidence type="ECO:0000313" key="2">
    <source>
        <dbReference type="Proteomes" id="UP000439903"/>
    </source>
</evidence>
<name>A0A8H4EP03_GIGMA</name>
<dbReference type="Proteomes" id="UP000439903">
    <property type="component" value="Unassembled WGS sequence"/>
</dbReference>
<protein>
    <submittedName>
        <fullName evidence="1">Uncharacterized protein</fullName>
    </submittedName>
</protein>
<dbReference type="AlphaFoldDB" id="A0A8H4EP03"/>
<sequence length="86" mass="10058">MTLQDRIQHTNLPWAYKSLSRFQYKELFHINSQMQEIVNKELYAYLAKILNLLSEERLSSTNIIDFSIASTMTNTTNMKMCFGCGQ</sequence>